<dbReference type="InterPro" id="IPR013783">
    <property type="entry name" value="Ig-like_fold"/>
</dbReference>
<dbReference type="PROSITE" id="PS50853">
    <property type="entry name" value="FN3"/>
    <property type="match status" value="1"/>
</dbReference>
<keyword evidence="3" id="KW-1185">Reference proteome</keyword>
<dbReference type="Gene3D" id="2.60.40.10">
    <property type="entry name" value="Immunoglobulins"/>
    <property type="match status" value="1"/>
</dbReference>
<dbReference type="Proteomes" id="UP001500298">
    <property type="component" value="Unassembled WGS sequence"/>
</dbReference>
<proteinExistence type="predicted"/>
<dbReference type="InterPro" id="IPR011041">
    <property type="entry name" value="Quinoprot_gluc/sorb_DH_b-prop"/>
</dbReference>
<dbReference type="InterPro" id="IPR013320">
    <property type="entry name" value="ConA-like_dom_sf"/>
</dbReference>
<evidence type="ECO:0000313" key="2">
    <source>
        <dbReference type="EMBL" id="GAA4828121.1"/>
    </source>
</evidence>
<gene>
    <name evidence="2" type="ORF">GCM10023331_11360</name>
</gene>
<dbReference type="SUPFAM" id="SSF50952">
    <property type="entry name" value="Soluble quinoprotein glucose dehydrogenase"/>
    <property type="match status" value="1"/>
</dbReference>
<dbReference type="CDD" id="cd00063">
    <property type="entry name" value="FN3"/>
    <property type="match status" value="1"/>
</dbReference>
<accession>A0ABP9D426</accession>
<evidence type="ECO:0000313" key="3">
    <source>
        <dbReference type="Proteomes" id="UP001500298"/>
    </source>
</evidence>
<dbReference type="SUPFAM" id="SSF49899">
    <property type="entry name" value="Concanavalin A-like lectins/glucanases"/>
    <property type="match status" value="2"/>
</dbReference>
<dbReference type="InterPro" id="IPR003961">
    <property type="entry name" value="FN3_dom"/>
</dbReference>
<sequence>MMLAPALLWANEPTYPLVKQGEQFATAVNYTSNGKLYVGEYYEEGLGILTYDKGGALIARTDIISIVNAGDHYIFLQIEVDESTGEIVAMGDFRGQLNVGGTIYNSTTGSEGDQFIIRYDAEGNIVKFKNFPIQGGAANRQIAVGSDGNIIFSFGIFQTISVDGVTIDPANGDYFIGKFDEANFNLMTYQQYAGWRRVYQSPLGKLYLTGHDGNIGADLDPATLTEGTNLGLLPNEVQTDDIQIARGPDGNFLVVANYYTTSNAVQIFIGKWNPSSNAWVYQKSVGGIGDDGGGLRMATDQQGNIFLAANFRNAWSWDGVTMSSKGDNDIFLAKISNATGNLLWIKQFGAQDHDSIYAFDVAPNGSHIRMYGWISGQAEVDGAMISPNNNYMLEWAQNPMPALTPSSHRGYGEGIDFRNDTWAGSTFSNGMTFEMLYNPQFVPQSTGYWMVLADGDFFKLQYHLADDGREVMEVYLGDGMDNGFSNKDLFYAFDMREHGGFQTDRWYHFAFTYHKKMLTIYMDGVVVLSVPAAQWSGIPSSSFFAVPNEEAYVDEIRLWDDIRTSKEIRDNVTTTLDLPQTGLVGYWPMNASTHFGGDDYATPDESGFGYDLNYNGTTSEIVAVKPPVLNVPTNVTENGFEVSWDEVVGAQKIWLQVSDQMDFSTIVFDESNAFTPYQVNNLKPGTTYYVRATAFDGDGFTAWSATQEVTTEGLLIDGLVAHYPFREDFTDRSGNDYDATSLGGAYILESELFIGDNAQDAVAIPAEVVNGNGNFTLSAWVRFDTFAFSGNTVFSAFSASVADVLNIEYNEGGDAWVVSINDQPYWFYGNTVEDLAYHHITVTRDGTTLSFYLDGSLLDSDTGADNTVLGVSSAVVGQDLVTATAYYSNKALGGNVGQLRIFDRALLSDEVSMVYNYDLQPGAVPIVLEDLIDVSQTEQLNENTNNIVNDVYAIQFAQGENIQRVELNVISTDDYFTGDLPSTYTMSPLGGGRFEVTTFGSSNFGVYYDFIIELTNGQVLTFPEEDYYLRYQTYDQGLYNFVDFMGIGLDQDDYSIFSIPFAEQDKRMRVSDLFPNLGETDKSRWRIVEWSGNTYRDLSASSVIQPGKAYWALMSDYTDLPSPYMTTETATGVGKWDEQGMKPFTLTLKPGWNMVSIPFNYEINWGRIIDLNADWAFEDGNEALGVTLINDISYDLLTWNYGVDNRSVMSPFEGYFVENRSFSDVQIDIYPVAMLYSEEGFVRTAASQQWKLSMSVKQGELWHETAFLGMHEKASKSLDGRDLKMAPMLLDNLPKVTFERAELEGEAVIGDIVPLSDKEEWKVRFASVDGNGMTLKWNKPELPLGKQLLLLDEQQQKVIDMGVQQQYQQVTASATYTVLYGNSEELADQLLAKGMLPVNVYPNPAVSSTQLEVILPLQTAQTDLSVSIMDITGRKVKQLYQGTTLGGRSTFTWDVIGDDGARVKSGVYIYQITIDGKAPVNGKIIVAN</sequence>
<dbReference type="SMART" id="SM00060">
    <property type="entry name" value="FN3"/>
    <property type="match status" value="1"/>
</dbReference>
<reference evidence="3" key="1">
    <citation type="journal article" date="2019" name="Int. J. Syst. Evol. Microbiol.">
        <title>The Global Catalogue of Microorganisms (GCM) 10K type strain sequencing project: providing services to taxonomists for standard genome sequencing and annotation.</title>
        <authorList>
            <consortium name="The Broad Institute Genomics Platform"/>
            <consortium name="The Broad Institute Genome Sequencing Center for Infectious Disease"/>
            <person name="Wu L."/>
            <person name="Ma J."/>
        </authorList>
    </citation>
    <scope>NUCLEOTIDE SEQUENCE [LARGE SCALE GENOMIC DNA]</scope>
    <source>
        <strain evidence="3">JCM 18326</strain>
    </source>
</reference>
<dbReference type="Gene3D" id="2.60.120.200">
    <property type="match status" value="2"/>
</dbReference>
<dbReference type="Pfam" id="PF13385">
    <property type="entry name" value="Laminin_G_3"/>
    <property type="match status" value="2"/>
</dbReference>
<evidence type="ECO:0000259" key="1">
    <source>
        <dbReference type="PROSITE" id="PS50853"/>
    </source>
</evidence>
<name>A0ABP9D426_9BACT</name>
<dbReference type="InterPro" id="IPR026444">
    <property type="entry name" value="Secre_tail"/>
</dbReference>
<dbReference type="InterPro" id="IPR036116">
    <property type="entry name" value="FN3_sf"/>
</dbReference>
<dbReference type="EMBL" id="BAABJX010000020">
    <property type="protein sequence ID" value="GAA4828121.1"/>
    <property type="molecule type" value="Genomic_DNA"/>
</dbReference>
<dbReference type="Pfam" id="PF00041">
    <property type="entry name" value="fn3"/>
    <property type="match status" value="1"/>
</dbReference>
<dbReference type="SUPFAM" id="SSF49265">
    <property type="entry name" value="Fibronectin type III"/>
    <property type="match status" value="1"/>
</dbReference>
<organism evidence="2 3">
    <name type="scientific">Algivirga pacifica</name>
    <dbReference type="NCBI Taxonomy" id="1162670"/>
    <lineage>
        <taxon>Bacteria</taxon>
        <taxon>Pseudomonadati</taxon>
        <taxon>Bacteroidota</taxon>
        <taxon>Cytophagia</taxon>
        <taxon>Cytophagales</taxon>
        <taxon>Flammeovirgaceae</taxon>
        <taxon>Algivirga</taxon>
    </lineage>
</organism>
<dbReference type="NCBIfam" id="TIGR04183">
    <property type="entry name" value="Por_Secre_tail"/>
    <property type="match status" value="1"/>
</dbReference>
<protein>
    <recommendedName>
        <fullName evidence="1">Fibronectin type-III domain-containing protein</fullName>
    </recommendedName>
</protein>
<comment type="caution">
    <text evidence="2">The sequence shown here is derived from an EMBL/GenBank/DDBJ whole genome shotgun (WGS) entry which is preliminary data.</text>
</comment>
<dbReference type="Gene3D" id="2.60.40.4070">
    <property type="match status" value="1"/>
</dbReference>
<feature type="domain" description="Fibronectin type-III" evidence="1">
    <location>
        <begin position="626"/>
        <end position="714"/>
    </location>
</feature>